<evidence type="ECO:0000313" key="1">
    <source>
        <dbReference type="EMBL" id="GIY42035.1"/>
    </source>
</evidence>
<dbReference type="AlphaFoldDB" id="A0AAV4TB70"/>
<comment type="caution">
    <text evidence="1">The sequence shown here is derived from an EMBL/GenBank/DDBJ whole genome shotgun (WGS) entry which is preliminary data.</text>
</comment>
<gene>
    <name evidence="1" type="ORF">CEXT_651441</name>
</gene>
<accession>A0AAV4TB70</accession>
<protein>
    <submittedName>
        <fullName evidence="1">Uncharacterized protein</fullName>
    </submittedName>
</protein>
<evidence type="ECO:0000313" key="2">
    <source>
        <dbReference type="Proteomes" id="UP001054945"/>
    </source>
</evidence>
<organism evidence="1 2">
    <name type="scientific">Caerostris extrusa</name>
    <name type="common">Bark spider</name>
    <name type="synonym">Caerostris bankana</name>
    <dbReference type="NCBI Taxonomy" id="172846"/>
    <lineage>
        <taxon>Eukaryota</taxon>
        <taxon>Metazoa</taxon>
        <taxon>Ecdysozoa</taxon>
        <taxon>Arthropoda</taxon>
        <taxon>Chelicerata</taxon>
        <taxon>Arachnida</taxon>
        <taxon>Araneae</taxon>
        <taxon>Araneomorphae</taxon>
        <taxon>Entelegynae</taxon>
        <taxon>Araneoidea</taxon>
        <taxon>Araneidae</taxon>
        <taxon>Caerostris</taxon>
    </lineage>
</organism>
<dbReference type="EMBL" id="BPLR01010793">
    <property type="protein sequence ID" value="GIY42035.1"/>
    <property type="molecule type" value="Genomic_DNA"/>
</dbReference>
<proteinExistence type="predicted"/>
<dbReference type="Proteomes" id="UP001054945">
    <property type="component" value="Unassembled WGS sequence"/>
</dbReference>
<reference evidence="1 2" key="1">
    <citation type="submission" date="2021-06" db="EMBL/GenBank/DDBJ databases">
        <title>Caerostris extrusa draft genome.</title>
        <authorList>
            <person name="Kono N."/>
            <person name="Arakawa K."/>
        </authorList>
    </citation>
    <scope>NUCLEOTIDE SEQUENCE [LARGE SCALE GENOMIC DNA]</scope>
</reference>
<name>A0AAV4TB70_CAEEX</name>
<keyword evidence="2" id="KW-1185">Reference proteome</keyword>
<sequence length="112" mass="12450">MDLHTISTNQGLLFIFYQVKVKEGKKKLKIFPSIVPRNQLRNAFAGGDSALVNKLPIHIQVTGFGERVTAIGASSGFEEEGRTPKGVLGDFQSTLRRHHVYAVQLLVQFITQ</sequence>